<dbReference type="Proteomes" id="UP000821837">
    <property type="component" value="Unassembled WGS sequence"/>
</dbReference>
<evidence type="ECO:0000313" key="3">
    <source>
        <dbReference type="Proteomes" id="UP000821837"/>
    </source>
</evidence>
<evidence type="ECO:0000313" key="2">
    <source>
        <dbReference type="EMBL" id="KAH7955969.1"/>
    </source>
</evidence>
<dbReference type="AlphaFoldDB" id="A0A9D4SXT3"/>
<keyword evidence="3" id="KW-1185">Reference proteome</keyword>
<feature type="region of interest" description="Disordered" evidence="1">
    <location>
        <begin position="111"/>
        <end position="140"/>
    </location>
</feature>
<reference evidence="2" key="2">
    <citation type="submission" date="2021-09" db="EMBL/GenBank/DDBJ databases">
        <authorList>
            <person name="Jia N."/>
            <person name="Wang J."/>
            <person name="Shi W."/>
            <person name="Du L."/>
            <person name="Sun Y."/>
            <person name="Zhan W."/>
            <person name="Jiang J."/>
            <person name="Wang Q."/>
            <person name="Zhang B."/>
            <person name="Ji P."/>
            <person name="Sakyi L.B."/>
            <person name="Cui X."/>
            <person name="Yuan T."/>
            <person name="Jiang B."/>
            <person name="Yang W."/>
            <person name="Lam T.T.-Y."/>
            <person name="Chang Q."/>
            <person name="Ding S."/>
            <person name="Wang X."/>
            <person name="Zhu J."/>
            <person name="Ruan X."/>
            <person name="Zhao L."/>
            <person name="Wei J."/>
            <person name="Que T."/>
            <person name="Du C."/>
            <person name="Cheng J."/>
            <person name="Dai P."/>
            <person name="Han X."/>
            <person name="Huang E."/>
            <person name="Gao Y."/>
            <person name="Liu J."/>
            <person name="Shao H."/>
            <person name="Ye R."/>
            <person name="Li L."/>
            <person name="Wei W."/>
            <person name="Wang X."/>
            <person name="Wang C."/>
            <person name="Huo Q."/>
            <person name="Li W."/>
            <person name="Guo W."/>
            <person name="Chen H."/>
            <person name="Chen S."/>
            <person name="Zhou L."/>
            <person name="Zhou L."/>
            <person name="Ni X."/>
            <person name="Tian J."/>
            <person name="Zhou Y."/>
            <person name="Sheng Y."/>
            <person name="Liu T."/>
            <person name="Pan Y."/>
            <person name="Xia L."/>
            <person name="Li J."/>
            <person name="Zhao F."/>
            <person name="Cao W."/>
        </authorList>
    </citation>
    <scope>NUCLEOTIDE SEQUENCE</scope>
    <source>
        <strain evidence="2">Rsan-2018</strain>
        <tissue evidence="2">Larvae</tissue>
    </source>
</reference>
<comment type="caution">
    <text evidence="2">The sequence shown here is derived from an EMBL/GenBank/DDBJ whole genome shotgun (WGS) entry which is preliminary data.</text>
</comment>
<accession>A0A9D4SXT3</accession>
<organism evidence="2 3">
    <name type="scientific">Rhipicephalus sanguineus</name>
    <name type="common">Brown dog tick</name>
    <name type="synonym">Ixodes sanguineus</name>
    <dbReference type="NCBI Taxonomy" id="34632"/>
    <lineage>
        <taxon>Eukaryota</taxon>
        <taxon>Metazoa</taxon>
        <taxon>Ecdysozoa</taxon>
        <taxon>Arthropoda</taxon>
        <taxon>Chelicerata</taxon>
        <taxon>Arachnida</taxon>
        <taxon>Acari</taxon>
        <taxon>Parasitiformes</taxon>
        <taxon>Ixodida</taxon>
        <taxon>Ixodoidea</taxon>
        <taxon>Ixodidae</taxon>
        <taxon>Rhipicephalinae</taxon>
        <taxon>Rhipicephalus</taxon>
        <taxon>Rhipicephalus</taxon>
    </lineage>
</organism>
<reference evidence="2" key="1">
    <citation type="journal article" date="2020" name="Cell">
        <title>Large-Scale Comparative Analyses of Tick Genomes Elucidate Their Genetic Diversity and Vector Capacities.</title>
        <authorList>
            <consortium name="Tick Genome and Microbiome Consortium (TIGMIC)"/>
            <person name="Jia N."/>
            <person name="Wang J."/>
            <person name="Shi W."/>
            <person name="Du L."/>
            <person name="Sun Y."/>
            <person name="Zhan W."/>
            <person name="Jiang J.F."/>
            <person name="Wang Q."/>
            <person name="Zhang B."/>
            <person name="Ji P."/>
            <person name="Bell-Sakyi L."/>
            <person name="Cui X.M."/>
            <person name="Yuan T.T."/>
            <person name="Jiang B.G."/>
            <person name="Yang W.F."/>
            <person name="Lam T.T."/>
            <person name="Chang Q.C."/>
            <person name="Ding S.J."/>
            <person name="Wang X.J."/>
            <person name="Zhu J.G."/>
            <person name="Ruan X.D."/>
            <person name="Zhao L."/>
            <person name="Wei J.T."/>
            <person name="Ye R.Z."/>
            <person name="Que T.C."/>
            <person name="Du C.H."/>
            <person name="Zhou Y.H."/>
            <person name="Cheng J.X."/>
            <person name="Dai P.F."/>
            <person name="Guo W.B."/>
            <person name="Han X.H."/>
            <person name="Huang E.J."/>
            <person name="Li L.F."/>
            <person name="Wei W."/>
            <person name="Gao Y.C."/>
            <person name="Liu J.Z."/>
            <person name="Shao H.Z."/>
            <person name="Wang X."/>
            <person name="Wang C.C."/>
            <person name="Yang T.C."/>
            <person name="Huo Q.B."/>
            <person name="Li W."/>
            <person name="Chen H.Y."/>
            <person name="Chen S.E."/>
            <person name="Zhou L.G."/>
            <person name="Ni X.B."/>
            <person name="Tian J.H."/>
            <person name="Sheng Y."/>
            <person name="Liu T."/>
            <person name="Pan Y.S."/>
            <person name="Xia L.Y."/>
            <person name="Li J."/>
            <person name="Zhao F."/>
            <person name="Cao W.C."/>
        </authorList>
    </citation>
    <scope>NUCLEOTIDE SEQUENCE</scope>
    <source>
        <strain evidence="2">Rsan-2018</strain>
    </source>
</reference>
<proteinExistence type="predicted"/>
<sequence>MPLEESQGHTICPNVQQNIIVISIPHPHNADRYEGLKSIHVNGITHKVNAYEAAPDNTTKGVIRGIPLTDTAQEIDANIVNTRNPLALAAKRIGTTTTAVIAFDGPSAPRLRHVSRSSPVSDPKEEGPLGRSYWAGAPRI</sequence>
<dbReference type="EMBL" id="JABSTV010001250">
    <property type="protein sequence ID" value="KAH7955969.1"/>
    <property type="molecule type" value="Genomic_DNA"/>
</dbReference>
<name>A0A9D4SXT3_RHISA</name>
<evidence type="ECO:0000256" key="1">
    <source>
        <dbReference type="SAM" id="MobiDB-lite"/>
    </source>
</evidence>
<gene>
    <name evidence="2" type="ORF">HPB52_005302</name>
</gene>
<protein>
    <submittedName>
        <fullName evidence="2">Uncharacterized protein</fullName>
    </submittedName>
</protein>